<proteinExistence type="predicted"/>
<feature type="transmembrane region" description="Helical" evidence="1">
    <location>
        <begin position="34"/>
        <end position="52"/>
    </location>
</feature>
<dbReference type="Pfam" id="PF14501">
    <property type="entry name" value="HATPase_c_5"/>
    <property type="match status" value="1"/>
</dbReference>
<name>A0AAC9W312_EUBLI</name>
<keyword evidence="1" id="KW-0812">Transmembrane</keyword>
<feature type="domain" description="Sensor histidine kinase NatK-like C-terminal" evidence="2">
    <location>
        <begin position="329"/>
        <end position="428"/>
    </location>
</feature>
<keyword evidence="1" id="KW-1133">Transmembrane helix</keyword>
<feature type="transmembrane region" description="Helical" evidence="1">
    <location>
        <begin position="6"/>
        <end position="22"/>
    </location>
</feature>
<dbReference type="PANTHER" id="PTHR40448">
    <property type="entry name" value="TWO-COMPONENT SENSOR HISTIDINE KINASE"/>
    <property type="match status" value="1"/>
</dbReference>
<dbReference type="InterPro" id="IPR036890">
    <property type="entry name" value="HATPase_C_sf"/>
</dbReference>
<dbReference type="InterPro" id="IPR032834">
    <property type="entry name" value="NatK-like_C"/>
</dbReference>
<dbReference type="Gene3D" id="3.30.565.10">
    <property type="entry name" value="Histidine kinase-like ATPase, C-terminal domain"/>
    <property type="match status" value="1"/>
</dbReference>
<sequence>MILKLICESMIAGFEVVLIYFWAKAFSDEKAERWQVVVAASVIFILILSVSMISFQPFVLITNATICTFIMLWVMNRRIKINFWLTLCFSTLMFLSETIGGMLYAFIGNVDFNATRFDPLYRLRANIISELVAFTIIRIISVRQRHSFYFPPLRIILQIVVLPLTSILAVVEMGLGQAGAYEIGGIVFNLAIIAGLAMANIFAFYLFEREQLYTEQKQKEALYRQQLEYQKESYRNLTTSQNEVRKIRHDLKNTLTAVSGYLKAGVTEKAEDLLEAMVTDLKKTEQAVYTGYPAVDAVVFAKASRMERDKIPFSKTLILPETLPISEEDLFILLGSALDNAIEACEKIEREGRYVLLKTGFDERRFWIWIENAAKLTEEEQAGRLSTRKADKKSHGLGLLTIQKIVEKYNGMWQIKPEKLKFTLNIEFFL</sequence>
<dbReference type="Proteomes" id="UP000192391">
    <property type="component" value="Chromosome"/>
</dbReference>
<protein>
    <submittedName>
        <fullName evidence="4">GHKL domain-containing protein</fullName>
    </submittedName>
</protein>
<dbReference type="RefSeq" id="WP_038352865.1">
    <property type="nucleotide sequence ID" value="NZ_CP019962.1"/>
</dbReference>
<dbReference type="EMBL" id="CP019962">
    <property type="protein sequence ID" value="ARD65592.1"/>
    <property type="molecule type" value="Genomic_DNA"/>
</dbReference>
<evidence type="ECO:0000259" key="3">
    <source>
        <dbReference type="Pfam" id="PF14689"/>
    </source>
</evidence>
<feature type="domain" description="SpoOB alpha-helical" evidence="3">
    <location>
        <begin position="235"/>
        <end position="287"/>
    </location>
</feature>
<dbReference type="InterPro" id="IPR039506">
    <property type="entry name" value="SPOB_a"/>
</dbReference>
<feature type="transmembrane region" description="Helical" evidence="1">
    <location>
        <begin position="183"/>
        <end position="207"/>
    </location>
</feature>
<dbReference type="Gene3D" id="1.10.287.130">
    <property type="match status" value="1"/>
</dbReference>
<dbReference type="KEGG" id="elim:B2M23_08580"/>
<evidence type="ECO:0000313" key="4">
    <source>
        <dbReference type="EMBL" id="ARD65592.1"/>
    </source>
</evidence>
<reference evidence="5" key="1">
    <citation type="journal article" date="2017" name="Sci. Rep.">
        <title>Determination of the Genome and Primary Transcriptome of Syngas Fermenting Eubacterium limosum ATCC 8486.</title>
        <authorList>
            <person name="Song Y."/>
            <person name="Shin J."/>
            <person name="Jeong Y."/>
            <person name="Jin S."/>
            <person name="Lee J.K."/>
            <person name="Kim D.R."/>
            <person name="Kim S.C."/>
            <person name="Cho S."/>
            <person name="Cho B.K."/>
        </authorList>
    </citation>
    <scope>NUCLEOTIDE SEQUENCE [LARGE SCALE GENOMIC DNA]</scope>
    <source>
        <strain evidence="5">ATCC 8486</strain>
    </source>
</reference>
<feature type="transmembrane region" description="Helical" evidence="1">
    <location>
        <begin position="83"/>
        <end position="107"/>
    </location>
</feature>
<dbReference type="PANTHER" id="PTHR40448:SF1">
    <property type="entry name" value="TWO-COMPONENT SENSOR HISTIDINE KINASE"/>
    <property type="match status" value="1"/>
</dbReference>
<feature type="transmembrane region" description="Helical" evidence="1">
    <location>
        <begin position="58"/>
        <end position="76"/>
    </location>
</feature>
<dbReference type="SUPFAM" id="SSF55874">
    <property type="entry name" value="ATPase domain of HSP90 chaperone/DNA topoisomerase II/histidine kinase"/>
    <property type="match status" value="1"/>
</dbReference>
<keyword evidence="1" id="KW-0472">Membrane</keyword>
<feature type="transmembrane region" description="Helical" evidence="1">
    <location>
        <begin position="152"/>
        <end position="171"/>
    </location>
</feature>
<organism evidence="4 5">
    <name type="scientific">Eubacterium limosum</name>
    <dbReference type="NCBI Taxonomy" id="1736"/>
    <lineage>
        <taxon>Bacteria</taxon>
        <taxon>Bacillati</taxon>
        <taxon>Bacillota</taxon>
        <taxon>Clostridia</taxon>
        <taxon>Eubacteriales</taxon>
        <taxon>Eubacteriaceae</taxon>
        <taxon>Eubacterium</taxon>
    </lineage>
</organism>
<evidence type="ECO:0000313" key="5">
    <source>
        <dbReference type="Proteomes" id="UP000192391"/>
    </source>
</evidence>
<evidence type="ECO:0000259" key="2">
    <source>
        <dbReference type="Pfam" id="PF14501"/>
    </source>
</evidence>
<dbReference type="AlphaFoldDB" id="A0AAC9W312"/>
<dbReference type="GO" id="GO:0042802">
    <property type="term" value="F:identical protein binding"/>
    <property type="evidence" value="ECO:0007669"/>
    <property type="project" value="TreeGrafter"/>
</dbReference>
<gene>
    <name evidence="4" type="ORF">B2M23_08580</name>
</gene>
<evidence type="ECO:0000256" key="1">
    <source>
        <dbReference type="SAM" id="Phobius"/>
    </source>
</evidence>
<feature type="transmembrane region" description="Helical" evidence="1">
    <location>
        <begin position="119"/>
        <end position="140"/>
    </location>
</feature>
<accession>A0AAC9W312</accession>
<dbReference type="Pfam" id="PF14689">
    <property type="entry name" value="SPOB_a"/>
    <property type="match status" value="1"/>
</dbReference>
<dbReference type="CDD" id="cd16935">
    <property type="entry name" value="HATPase_AgrC-ComD-like"/>
    <property type="match status" value="1"/>
</dbReference>